<dbReference type="EMBL" id="AP025317">
    <property type="protein sequence ID" value="BDD12039.1"/>
    <property type="molecule type" value="Genomic_DNA"/>
</dbReference>
<accession>A0AAU9CZV4</accession>
<dbReference type="InterPro" id="IPR032466">
    <property type="entry name" value="Metal_Hydrolase"/>
</dbReference>
<dbReference type="Gene3D" id="3.20.20.140">
    <property type="entry name" value="Metal-dependent hydrolases"/>
    <property type="match status" value="1"/>
</dbReference>
<dbReference type="KEGG" id="fax:FUAX_44710"/>
<dbReference type="AlphaFoldDB" id="A0AAU9CZV4"/>
<evidence type="ECO:0000313" key="1">
    <source>
        <dbReference type="EMBL" id="BDD12039.1"/>
    </source>
</evidence>
<keyword evidence="2" id="KW-1185">Reference proteome</keyword>
<gene>
    <name evidence="1" type="ORF">FUAX_44710</name>
</gene>
<protein>
    <submittedName>
        <fullName evidence="1">Uncharacterized protein</fullName>
    </submittedName>
</protein>
<name>A0AAU9CZV4_9BACT</name>
<dbReference type="SUPFAM" id="SSF51556">
    <property type="entry name" value="Metallo-dependent hydrolases"/>
    <property type="match status" value="1"/>
</dbReference>
<reference evidence="1 2" key="1">
    <citation type="submission" date="2021-12" db="EMBL/GenBank/DDBJ databases">
        <title>Genome sequencing of bacteria with rrn-lacking chromosome and rrn-plasmid.</title>
        <authorList>
            <person name="Anda M."/>
            <person name="Iwasaki W."/>
        </authorList>
    </citation>
    <scope>NUCLEOTIDE SEQUENCE [LARGE SCALE GENOMIC DNA]</scope>
    <source>
        <strain evidence="1 2">DSM 100852</strain>
        <plasmid evidence="1 2">pFA3</plasmid>
    </source>
</reference>
<dbReference type="Pfam" id="PF01026">
    <property type="entry name" value="TatD_DNase"/>
    <property type="match status" value="1"/>
</dbReference>
<evidence type="ECO:0000313" key="2">
    <source>
        <dbReference type="Proteomes" id="UP001348817"/>
    </source>
</evidence>
<geneLocation type="plasmid" evidence="1 2">
    <name>pFA3</name>
</geneLocation>
<dbReference type="Proteomes" id="UP001348817">
    <property type="component" value="Plasmid pFA3"/>
</dbReference>
<keyword evidence="1" id="KW-0614">Plasmid</keyword>
<dbReference type="GO" id="GO:0016788">
    <property type="term" value="F:hydrolase activity, acting on ester bonds"/>
    <property type="evidence" value="ECO:0007669"/>
    <property type="project" value="InterPro"/>
</dbReference>
<sequence length="98" mass="11276">MPWIIHGFSGNSHIATQCVRLGIYLSFGKGLFREKVSKTFLSVPSEFVFFETDDDPNLEISSVYEKAAGLSGRTEDYWKSMVFKNFDNIFLKFNSYNL</sequence>
<organism evidence="1 2">
    <name type="scientific">Fulvitalea axinellae</name>
    <dbReference type="NCBI Taxonomy" id="1182444"/>
    <lineage>
        <taxon>Bacteria</taxon>
        <taxon>Pseudomonadati</taxon>
        <taxon>Bacteroidota</taxon>
        <taxon>Cytophagia</taxon>
        <taxon>Cytophagales</taxon>
        <taxon>Persicobacteraceae</taxon>
        <taxon>Fulvitalea</taxon>
    </lineage>
</organism>
<proteinExistence type="predicted"/>
<dbReference type="InterPro" id="IPR001130">
    <property type="entry name" value="TatD-like"/>
</dbReference>